<evidence type="ECO:0000313" key="2">
    <source>
        <dbReference type="Proteomes" id="UP000499080"/>
    </source>
</evidence>
<proteinExistence type="predicted"/>
<protein>
    <submittedName>
        <fullName evidence="1">Uncharacterized protein</fullName>
    </submittedName>
</protein>
<reference evidence="1 2" key="1">
    <citation type="journal article" date="2019" name="Sci. Rep.">
        <title>Orb-weaving spider Araneus ventricosus genome elucidates the spidroin gene catalogue.</title>
        <authorList>
            <person name="Kono N."/>
            <person name="Nakamura H."/>
            <person name="Ohtoshi R."/>
            <person name="Moran D.A.P."/>
            <person name="Shinohara A."/>
            <person name="Yoshida Y."/>
            <person name="Fujiwara M."/>
            <person name="Mori M."/>
            <person name="Tomita M."/>
            <person name="Arakawa K."/>
        </authorList>
    </citation>
    <scope>NUCLEOTIDE SEQUENCE [LARGE SCALE GENOMIC DNA]</scope>
</reference>
<accession>A0A4Y2BYI6</accession>
<organism evidence="1 2">
    <name type="scientific">Araneus ventricosus</name>
    <name type="common">Orbweaver spider</name>
    <name type="synonym">Epeira ventricosa</name>
    <dbReference type="NCBI Taxonomy" id="182803"/>
    <lineage>
        <taxon>Eukaryota</taxon>
        <taxon>Metazoa</taxon>
        <taxon>Ecdysozoa</taxon>
        <taxon>Arthropoda</taxon>
        <taxon>Chelicerata</taxon>
        <taxon>Arachnida</taxon>
        <taxon>Araneae</taxon>
        <taxon>Araneomorphae</taxon>
        <taxon>Entelegynae</taxon>
        <taxon>Araneoidea</taxon>
        <taxon>Araneidae</taxon>
        <taxon>Araneus</taxon>
    </lineage>
</organism>
<dbReference type="EMBL" id="BGPR01000128">
    <property type="protein sequence ID" value="GBL97301.1"/>
    <property type="molecule type" value="Genomic_DNA"/>
</dbReference>
<dbReference type="AlphaFoldDB" id="A0A4Y2BYI6"/>
<keyword evidence="2" id="KW-1185">Reference proteome</keyword>
<gene>
    <name evidence="1" type="ORF">AVEN_84990_1</name>
</gene>
<evidence type="ECO:0000313" key="1">
    <source>
        <dbReference type="EMBL" id="GBL97301.1"/>
    </source>
</evidence>
<comment type="caution">
    <text evidence="1">The sequence shown here is derived from an EMBL/GenBank/DDBJ whole genome shotgun (WGS) entry which is preliminary data.</text>
</comment>
<dbReference type="Proteomes" id="UP000499080">
    <property type="component" value="Unassembled WGS sequence"/>
</dbReference>
<sequence>MKTVESSQPKTVGITCYRNGVFTIRDGKSANRQRHIVSNQYIYRKCSICLASAICYETRLFARQFLPSVCLLSETEWNQLQCIRKNISESCKSLMFNNFLKKKILLEVSSRSPRTNLKMELSDVEMVLSMSLTELLADNIKSRIDDVLVCKGCLENQANQLGHECVTMNFESRHSLYGDLAILSIDIELLVKEFVEKNMQMLNYINETFLNNLNIVLLVKNACDMYIASDIMPHRMF</sequence>
<name>A0A4Y2BYI6_ARAVE</name>